<dbReference type="EMBL" id="BOPB01000007">
    <property type="protein sequence ID" value="GIJ20871.1"/>
    <property type="molecule type" value="Genomic_DNA"/>
</dbReference>
<keyword evidence="1" id="KW-1133">Transmembrane helix</keyword>
<keyword evidence="1" id="KW-0812">Transmembrane</keyword>
<reference evidence="2 3" key="1">
    <citation type="submission" date="2021-01" db="EMBL/GenBank/DDBJ databases">
        <title>Whole genome shotgun sequence of Verrucosispora lutea NBRC 106530.</title>
        <authorList>
            <person name="Komaki H."/>
            <person name="Tamura T."/>
        </authorList>
    </citation>
    <scope>NUCLEOTIDE SEQUENCE [LARGE SCALE GENOMIC DNA]</scope>
    <source>
        <strain evidence="2 3">NBRC 106530</strain>
    </source>
</reference>
<evidence type="ECO:0000313" key="2">
    <source>
        <dbReference type="EMBL" id="GIJ20871.1"/>
    </source>
</evidence>
<evidence type="ECO:0000313" key="3">
    <source>
        <dbReference type="Proteomes" id="UP000643165"/>
    </source>
</evidence>
<feature type="transmembrane region" description="Helical" evidence="1">
    <location>
        <begin position="210"/>
        <end position="229"/>
    </location>
</feature>
<name>A0ABQ4ISV8_9ACTN</name>
<proteinExistence type="predicted"/>
<comment type="caution">
    <text evidence="2">The sequence shown here is derived from an EMBL/GenBank/DDBJ whole genome shotgun (WGS) entry which is preliminary data.</text>
</comment>
<organism evidence="2 3">
    <name type="scientific">Micromonospora lutea</name>
    <dbReference type="NCBI Taxonomy" id="419825"/>
    <lineage>
        <taxon>Bacteria</taxon>
        <taxon>Bacillati</taxon>
        <taxon>Actinomycetota</taxon>
        <taxon>Actinomycetes</taxon>
        <taxon>Micromonosporales</taxon>
        <taxon>Micromonosporaceae</taxon>
        <taxon>Micromonospora</taxon>
    </lineage>
</organism>
<feature type="transmembrane region" description="Helical" evidence="1">
    <location>
        <begin position="164"/>
        <end position="190"/>
    </location>
</feature>
<gene>
    <name evidence="2" type="ORF">Vlu01_14950</name>
</gene>
<dbReference type="Proteomes" id="UP000643165">
    <property type="component" value="Unassembled WGS sequence"/>
</dbReference>
<keyword evidence="3" id="KW-1185">Reference proteome</keyword>
<keyword evidence="1" id="KW-0472">Membrane</keyword>
<accession>A0ABQ4ISV8</accession>
<sequence length="245" mass="25744">MPDSGMSCPAATGDTVAVMVWTDPARRRTEKLPPPAALISRPVHPLPARVTAPTRTAPRTATRSVPSGFVTVLFTTLTVGSPWGFETLHELSGALPHTDNPVGIATAMLDAMLLGLSWLRWGNLGTTELPSTYLLAQNIQVALFLLILLVLLRRLAAGVAPPQAYRFLGALGATVVAAALAMIGGAVAHMAVDTGVYVGSAMRGELLTELARALLCGLVVGLLLAVVSIQRSRWRPAFPGLEEGN</sequence>
<feature type="transmembrane region" description="Helical" evidence="1">
    <location>
        <begin position="133"/>
        <end position="152"/>
    </location>
</feature>
<evidence type="ECO:0000256" key="1">
    <source>
        <dbReference type="SAM" id="Phobius"/>
    </source>
</evidence>
<protein>
    <submittedName>
        <fullName evidence="2">Uncharacterized protein</fullName>
    </submittedName>
</protein>